<dbReference type="Proteomes" id="UP001596044">
    <property type="component" value="Unassembled WGS sequence"/>
</dbReference>
<sequence length="324" mass="37893">MVEAGVLQAAANAYGLDVNLLRHVGGNVNVVYQYPAGQGFPARILRLSTQKWRSEQEAMAELHFMMYLYDHGVSVPKVFLSKGEKWVESIAGGFHAAVFGEAPGKIATEEDWNPKLFENWGRLLGQMHLLTQSYVPLPDAQRRDWKQETWMDMMRNLPQEETIARQKAYELTTWLETLPKDLKNYGLVHCDLHAKNIFVTKDSSITAFDFDDSCYHWFVYDIAIILHSVIIRQKRLEQQSSTLDDHVAWFFTWFMKGYQEIQNVESWWLKAIPKFLSYRRLLDYNFLHQKYDWGTVEGPLKAAWQRMKVEIEADEPLTHFSFDE</sequence>
<comment type="similarity">
    <text evidence="1">Belongs to the pseudomonas-type ThrB family.</text>
</comment>
<protein>
    <submittedName>
        <fullName evidence="3">Phosphotransferase enzyme family protein</fullName>
    </submittedName>
</protein>
<dbReference type="SUPFAM" id="SSF56112">
    <property type="entry name" value="Protein kinase-like (PK-like)"/>
    <property type="match status" value="1"/>
</dbReference>
<dbReference type="Gene3D" id="3.90.1200.10">
    <property type="match status" value="1"/>
</dbReference>
<keyword evidence="4" id="KW-1185">Reference proteome</keyword>
<feature type="domain" description="Aminoglycoside phosphotransferase" evidence="2">
    <location>
        <begin position="31"/>
        <end position="229"/>
    </location>
</feature>
<dbReference type="PANTHER" id="PTHR21064:SF6">
    <property type="entry name" value="AMINOGLYCOSIDE PHOSPHOTRANSFERASE DOMAIN-CONTAINING PROTEIN"/>
    <property type="match status" value="1"/>
</dbReference>
<evidence type="ECO:0000259" key="2">
    <source>
        <dbReference type="Pfam" id="PF01636"/>
    </source>
</evidence>
<dbReference type="PANTHER" id="PTHR21064">
    <property type="entry name" value="AMINOGLYCOSIDE PHOSPHOTRANSFERASE DOMAIN-CONTAINING PROTEIN-RELATED"/>
    <property type="match status" value="1"/>
</dbReference>
<dbReference type="RefSeq" id="WP_270878302.1">
    <property type="nucleotide sequence ID" value="NZ_JAQFVF010000018.1"/>
</dbReference>
<dbReference type="Pfam" id="PF01636">
    <property type="entry name" value="APH"/>
    <property type="match status" value="1"/>
</dbReference>
<reference evidence="4" key="1">
    <citation type="journal article" date="2019" name="Int. J. Syst. Evol. Microbiol.">
        <title>The Global Catalogue of Microorganisms (GCM) 10K type strain sequencing project: providing services to taxonomists for standard genome sequencing and annotation.</title>
        <authorList>
            <consortium name="The Broad Institute Genomics Platform"/>
            <consortium name="The Broad Institute Genome Sequencing Center for Infectious Disease"/>
            <person name="Wu L."/>
            <person name="Ma J."/>
        </authorList>
    </citation>
    <scope>NUCLEOTIDE SEQUENCE [LARGE SCALE GENOMIC DNA]</scope>
    <source>
        <strain evidence="4">KACC 11904</strain>
    </source>
</reference>
<dbReference type="InterPro" id="IPR011009">
    <property type="entry name" value="Kinase-like_dom_sf"/>
</dbReference>
<evidence type="ECO:0000256" key="1">
    <source>
        <dbReference type="ARBA" id="ARBA00038240"/>
    </source>
</evidence>
<proteinExistence type="inferred from homology"/>
<dbReference type="InterPro" id="IPR050249">
    <property type="entry name" value="Pseudomonas-type_ThrB"/>
</dbReference>
<accession>A0ABW0K6K3</accession>
<dbReference type="InterPro" id="IPR002575">
    <property type="entry name" value="Aminoglycoside_PTrfase"/>
</dbReference>
<evidence type="ECO:0000313" key="3">
    <source>
        <dbReference type="EMBL" id="MFC5448641.1"/>
    </source>
</evidence>
<name>A0ABW0K6K3_9BACL</name>
<dbReference type="EMBL" id="JBHSMJ010000009">
    <property type="protein sequence ID" value="MFC5448641.1"/>
    <property type="molecule type" value="Genomic_DNA"/>
</dbReference>
<comment type="caution">
    <text evidence="3">The sequence shown here is derived from an EMBL/GenBank/DDBJ whole genome shotgun (WGS) entry which is preliminary data.</text>
</comment>
<organism evidence="3 4">
    <name type="scientific">Paenibacillus aestuarii</name>
    <dbReference type="NCBI Taxonomy" id="516965"/>
    <lineage>
        <taxon>Bacteria</taxon>
        <taxon>Bacillati</taxon>
        <taxon>Bacillota</taxon>
        <taxon>Bacilli</taxon>
        <taxon>Bacillales</taxon>
        <taxon>Paenibacillaceae</taxon>
        <taxon>Paenibacillus</taxon>
    </lineage>
</organism>
<evidence type="ECO:0000313" key="4">
    <source>
        <dbReference type="Proteomes" id="UP001596044"/>
    </source>
</evidence>
<gene>
    <name evidence="3" type="ORF">ACFPOG_10230</name>
</gene>